<gene>
    <name evidence="9" type="primary">Gdpd3</name>
    <name evidence="9" type="ORF">SNEC2469_LOCUS31200</name>
</gene>
<feature type="domain" description="GP-PDE" evidence="8">
    <location>
        <begin position="40"/>
        <end position="347"/>
    </location>
</feature>
<keyword evidence="5" id="KW-1133">Transmembrane helix</keyword>
<keyword evidence="6" id="KW-0443">Lipid metabolism</keyword>
<sequence length="347" mass="39174">MHMLLSHIYSACTWHKQVFGYLVMAAATLRSPLLREGARPLLVAHRAGAGEAPENTLESLKYCMDLQVPLVQMDVMRTKDGQLVLFHDVPVEKNLEKLTGVAGDISNYAYDDLPDFKKEFEASAMCPPGSKPVPVQQRRMSLFKDACRALAASRTDLILEFWQESEVVVRVIGQISAVCVLTDIGMPRDPGHRYFRVEYNALRPSCWVDVTFKQSFLVWFYWNVGLLRCGYPARRLLPFFSESEPRVVFNVLHVSEALPHAIFKLAKVDPEQSPIRAGLIRLLLRLLKAFTDTPRLFGFLSERHKVPTVLFIANTARDVATCSSYPGVVAVQTDFPKQFRADLAMAK</sequence>
<reference evidence="9" key="1">
    <citation type="submission" date="2021-02" db="EMBL/GenBank/DDBJ databases">
        <authorList>
            <person name="Dougan E. K."/>
            <person name="Rhodes N."/>
            <person name="Thang M."/>
            <person name="Chan C."/>
        </authorList>
    </citation>
    <scope>NUCLEOTIDE SEQUENCE</scope>
</reference>
<dbReference type="PROSITE" id="PS51704">
    <property type="entry name" value="GP_PDE"/>
    <property type="match status" value="1"/>
</dbReference>
<evidence type="ECO:0000256" key="5">
    <source>
        <dbReference type="ARBA" id="ARBA00022989"/>
    </source>
</evidence>
<evidence type="ECO:0000259" key="8">
    <source>
        <dbReference type="PROSITE" id="PS51704"/>
    </source>
</evidence>
<dbReference type="GO" id="GO:0046475">
    <property type="term" value="P:glycerophospholipid catabolic process"/>
    <property type="evidence" value="ECO:0007669"/>
    <property type="project" value="TreeGrafter"/>
</dbReference>
<evidence type="ECO:0000256" key="3">
    <source>
        <dbReference type="ARBA" id="ARBA00022692"/>
    </source>
</evidence>
<comment type="subcellular location">
    <subcellularLocation>
        <location evidence="1">Membrane</location>
    </subcellularLocation>
</comment>
<keyword evidence="7" id="KW-0472">Membrane</keyword>
<keyword evidence="4" id="KW-0378">Hydrolase</keyword>
<evidence type="ECO:0000256" key="2">
    <source>
        <dbReference type="ARBA" id="ARBA00007277"/>
    </source>
</evidence>
<dbReference type="PANTHER" id="PTHR42758">
    <property type="entry name" value="PHOSPHATIDYLGLYCEROL PHOSPHOLIPASE C"/>
    <property type="match status" value="1"/>
</dbReference>
<keyword evidence="3" id="KW-0812">Transmembrane</keyword>
<comment type="similarity">
    <text evidence="2">Belongs to the glycerophosphoryl diester phosphodiesterase family.</text>
</comment>
<dbReference type="AlphaFoldDB" id="A0A813BLM2"/>
<evidence type="ECO:0000256" key="4">
    <source>
        <dbReference type="ARBA" id="ARBA00022801"/>
    </source>
</evidence>
<dbReference type="GO" id="GO:0016020">
    <property type="term" value="C:membrane"/>
    <property type="evidence" value="ECO:0007669"/>
    <property type="project" value="UniProtKB-SubCell"/>
</dbReference>
<evidence type="ECO:0000256" key="6">
    <source>
        <dbReference type="ARBA" id="ARBA00023098"/>
    </source>
</evidence>
<proteinExistence type="inferred from homology"/>
<dbReference type="OrthoDB" id="1058301at2759"/>
<name>A0A813BLM2_9DINO</name>
<dbReference type="InterPro" id="IPR030395">
    <property type="entry name" value="GP_PDE_dom"/>
</dbReference>
<evidence type="ECO:0000256" key="1">
    <source>
        <dbReference type="ARBA" id="ARBA00004370"/>
    </source>
</evidence>
<dbReference type="Proteomes" id="UP000601435">
    <property type="component" value="Unassembled WGS sequence"/>
</dbReference>
<dbReference type="Gene3D" id="3.20.20.190">
    <property type="entry name" value="Phosphatidylinositol (PI) phosphodiesterase"/>
    <property type="match status" value="1"/>
</dbReference>
<comment type="caution">
    <text evidence="9">The sequence shown here is derived from an EMBL/GenBank/DDBJ whole genome shotgun (WGS) entry which is preliminary data.</text>
</comment>
<dbReference type="Pfam" id="PF03009">
    <property type="entry name" value="GDPD"/>
    <property type="match status" value="1"/>
</dbReference>
<dbReference type="InterPro" id="IPR052271">
    <property type="entry name" value="GDPD-Related"/>
</dbReference>
<dbReference type="GO" id="GO:0005737">
    <property type="term" value="C:cytoplasm"/>
    <property type="evidence" value="ECO:0007669"/>
    <property type="project" value="UniProtKB-ARBA"/>
</dbReference>
<dbReference type="GO" id="GO:0008081">
    <property type="term" value="F:phosphoric diester hydrolase activity"/>
    <property type="evidence" value="ECO:0007669"/>
    <property type="project" value="InterPro"/>
</dbReference>
<dbReference type="EMBL" id="CAJNJA010074764">
    <property type="protein sequence ID" value="CAE7913443.1"/>
    <property type="molecule type" value="Genomic_DNA"/>
</dbReference>
<accession>A0A813BLM2</accession>
<keyword evidence="10" id="KW-1185">Reference proteome</keyword>
<protein>
    <submittedName>
        <fullName evidence="9">Gdpd3 protein</fullName>
    </submittedName>
</protein>
<dbReference type="PANTHER" id="PTHR42758:SF2">
    <property type="entry name" value="PHOSPHATIDYLGLYCEROL PHOSPHOLIPASE C"/>
    <property type="match status" value="1"/>
</dbReference>
<dbReference type="InterPro" id="IPR017946">
    <property type="entry name" value="PLC-like_Pdiesterase_TIM-brl"/>
</dbReference>
<evidence type="ECO:0000313" key="10">
    <source>
        <dbReference type="Proteomes" id="UP000601435"/>
    </source>
</evidence>
<organism evidence="9 10">
    <name type="scientific">Symbiodinium necroappetens</name>
    <dbReference type="NCBI Taxonomy" id="1628268"/>
    <lineage>
        <taxon>Eukaryota</taxon>
        <taxon>Sar</taxon>
        <taxon>Alveolata</taxon>
        <taxon>Dinophyceae</taxon>
        <taxon>Suessiales</taxon>
        <taxon>Symbiodiniaceae</taxon>
        <taxon>Symbiodinium</taxon>
    </lineage>
</organism>
<evidence type="ECO:0000313" key="9">
    <source>
        <dbReference type="EMBL" id="CAE7913443.1"/>
    </source>
</evidence>
<evidence type="ECO:0000256" key="7">
    <source>
        <dbReference type="ARBA" id="ARBA00023136"/>
    </source>
</evidence>
<dbReference type="SUPFAM" id="SSF51695">
    <property type="entry name" value="PLC-like phosphodiesterases"/>
    <property type="match status" value="1"/>
</dbReference>